<dbReference type="EMBL" id="BRYB01006536">
    <property type="protein sequence ID" value="GMI51203.1"/>
    <property type="molecule type" value="Genomic_DNA"/>
</dbReference>
<organism evidence="4 5">
    <name type="scientific">Tetraparma gracilis</name>
    <dbReference type="NCBI Taxonomy" id="2962635"/>
    <lineage>
        <taxon>Eukaryota</taxon>
        <taxon>Sar</taxon>
        <taxon>Stramenopiles</taxon>
        <taxon>Ochrophyta</taxon>
        <taxon>Bolidophyceae</taxon>
        <taxon>Parmales</taxon>
        <taxon>Triparmaceae</taxon>
        <taxon>Tetraparma</taxon>
    </lineage>
</organism>
<dbReference type="InterPro" id="IPR050889">
    <property type="entry name" value="Dendritic_Spine_Reg/Scaffold"/>
</dbReference>
<dbReference type="PANTHER" id="PTHR24166:SF48">
    <property type="entry name" value="PROTEIN VAPYRIN"/>
    <property type="match status" value="1"/>
</dbReference>
<evidence type="ECO:0000256" key="1">
    <source>
        <dbReference type="ARBA" id="ARBA00022737"/>
    </source>
</evidence>
<dbReference type="Gene3D" id="1.25.40.20">
    <property type="entry name" value="Ankyrin repeat-containing domain"/>
    <property type="match status" value="2"/>
</dbReference>
<gene>
    <name evidence="4" type="ORF">TeGR_g11580</name>
</gene>
<dbReference type="Pfam" id="PF13637">
    <property type="entry name" value="Ank_4"/>
    <property type="match status" value="1"/>
</dbReference>
<dbReference type="InterPro" id="IPR036770">
    <property type="entry name" value="Ankyrin_rpt-contain_sf"/>
</dbReference>
<dbReference type="SMART" id="SM00248">
    <property type="entry name" value="ANK"/>
    <property type="match status" value="5"/>
</dbReference>
<evidence type="ECO:0000313" key="5">
    <source>
        <dbReference type="Proteomes" id="UP001165060"/>
    </source>
</evidence>
<keyword evidence="1" id="KW-0677">Repeat</keyword>
<dbReference type="InterPro" id="IPR003347">
    <property type="entry name" value="JmjC_dom"/>
</dbReference>
<dbReference type="Proteomes" id="UP001165060">
    <property type="component" value="Unassembled WGS sequence"/>
</dbReference>
<feature type="domain" description="JmjC" evidence="3">
    <location>
        <begin position="650"/>
        <end position="793"/>
    </location>
</feature>
<dbReference type="PROSITE" id="PS51184">
    <property type="entry name" value="JMJC"/>
    <property type="match status" value="1"/>
</dbReference>
<dbReference type="InterPro" id="IPR002110">
    <property type="entry name" value="Ankyrin_rpt"/>
</dbReference>
<evidence type="ECO:0000259" key="3">
    <source>
        <dbReference type="PROSITE" id="PS51184"/>
    </source>
</evidence>
<proteinExistence type="predicted"/>
<comment type="caution">
    <text evidence="4">The sequence shown here is derived from an EMBL/GenBank/DDBJ whole genome shotgun (WGS) entry which is preliminary data.</text>
</comment>
<keyword evidence="2" id="KW-0040">ANK repeat</keyword>
<dbReference type="Pfam" id="PF00023">
    <property type="entry name" value="Ank"/>
    <property type="match status" value="1"/>
</dbReference>
<name>A0ABQ6N8Z4_9STRA</name>
<protein>
    <recommendedName>
        <fullName evidence="3">JmjC domain-containing protein</fullName>
    </recommendedName>
</protein>
<dbReference type="PANTHER" id="PTHR24166">
    <property type="entry name" value="ROLLING PEBBLES, ISOFORM B"/>
    <property type="match status" value="1"/>
</dbReference>
<evidence type="ECO:0000256" key="2">
    <source>
        <dbReference type="ARBA" id="ARBA00023043"/>
    </source>
</evidence>
<dbReference type="SUPFAM" id="SSF51197">
    <property type="entry name" value="Clavaminate synthase-like"/>
    <property type="match status" value="1"/>
</dbReference>
<keyword evidence="5" id="KW-1185">Reference proteome</keyword>
<reference evidence="4 5" key="1">
    <citation type="journal article" date="2023" name="Commun. Biol.">
        <title>Genome analysis of Parmales, the sister group of diatoms, reveals the evolutionary specialization of diatoms from phago-mixotrophs to photoautotrophs.</title>
        <authorList>
            <person name="Ban H."/>
            <person name="Sato S."/>
            <person name="Yoshikawa S."/>
            <person name="Yamada K."/>
            <person name="Nakamura Y."/>
            <person name="Ichinomiya M."/>
            <person name="Sato N."/>
            <person name="Blanc-Mathieu R."/>
            <person name="Endo H."/>
            <person name="Kuwata A."/>
            <person name="Ogata H."/>
        </authorList>
    </citation>
    <scope>NUCLEOTIDE SEQUENCE [LARGE SCALE GENOMIC DNA]</scope>
</reference>
<accession>A0ABQ6N8Z4</accession>
<evidence type="ECO:0000313" key="4">
    <source>
        <dbReference type="EMBL" id="GMI51203.1"/>
    </source>
</evidence>
<sequence length="793" mass="86600">MNTVLVHILIPVVITFLCLVFLTVPASNLILQSEGRLYVITPDNYVSESTRLAKDLAASGAYGTKTVDSKGQEKPPNSKVYAMLEVSNPWSLDSFKMPSAEEFSHYLSIGALRALMSREMGRLHWKMKRLEYVVGNQKRRCGHIVSVVANDCPPHAILIDAPIAIFLDKSYLEYLDFLGGDFAGGGNAGGNIPKIISLNDLVANSVESMQYTPYWSAALLVLTRGAGVQAPPGQDGQPPMSSLVMAASLPSGYTGDEPGGYAEFETHIKLLEFVLEHGGADVEALDATFETVTKGTGLLHACAIRHDFSTAAIIMNKGADVLLTDEHGRTALHFASAAANNMAVEEHVRAIRSPNPCLAHPLSYKGVDTSYLCGSKKATRSDLAAVYGKLDAKVGAALIRGCEGKEGLLSYLLNRRDNWGNTALHFAAWSGNVHIGDLLLSEEDTELNSKSYEFQQTPLMTAVSRGMVDFVELLLAKVGNGEGEVDVNAVDKWGRSAFDYARATKFTELEELLASAGGVSKGKILVEWGGGPDGCDIAWLDPTTVDREHTQLYGSNLGHDDIESLSADFFAREFRSLRRPGLIKGEVFKWIKDMDFWTAEHMKETSPDLELSIMYPHTFANTTMEETQKTESTIVEYLDMIEKFPPGQGGYEPYVFDRYFLQKNQQKFLTKVEIPGFINNGSPPSESQFALGADGSGAHPHYHESAWNAVTQGTKSWLMFRQEDAFVGAMSGAQFQKSGGWAPELGGKRCVQDTGDFAFVPHGWGHTLVNEGPMTIGLAIQFEDKSIDFGTPN</sequence>
<dbReference type="SUPFAM" id="SSF48403">
    <property type="entry name" value="Ankyrin repeat"/>
    <property type="match status" value="1"/>
</dbReference>
<dbReference type="Gene3D" id="2.60.120.650">
    <property type="entry name" value="Cupin"/>
    <property type="match status" value="1"/>
</dbReference>